<organism evidence="1 2">
    <name type="scientific">Nonomuraea monospora</name>
    <dbReference type="NCBI Taxonomy" id="568818"/>
    <lineage>
        <taxon>Bacteria</taxon>
        <taxon>Bacillati</taxon>
        <taxon>Actinomycetota</taxon>
        <taxon>Actinomycetes</taxon>
        <taxon>Streptosporangiales</taxon>
        <taxon>Streptosporangiaceae</taxon>
        <taxon>Nonomuraea</taxon>
    </lineage>
</organism>
<name>A0ABN3D4H9_9ACTN</name>
<gene>
    <name evidence="1" type="ORF">GCM10009850_120670</name>
</gene>
<proteinExistence type="predicted"/>
<dbReference type="EMBL" id="BAAAQX010000076">
    <property type="protein sequence ID" value="GAA2219423.1"/>
    <property type="molecule type" value="Genomic_DNA"/>
</dbReference>
<protein>
    <recommendedName>
        <fullName evidence="3">AP2-like integrase N-terminal domain-containing protein</fullName>
    </recommendedName>
</protein>
<evidence type="ECO:0000313" key="2">
    <source>
        <dbReference type="Proteomes" id="UP001499843"/>
    </source>
</evidence>
<evidence type="ECO:0000313" key="1">
    <source>
        <dbReference type="EMBL" id="GAA2219423.1"/>
    </source>
</evidence>
<comment type="caution">
    <text evidence="1">The sequence shown here is derived from an EMBL/GenBank/DDBJ whole genome shotgun (WGS) entry which is preliminary data.</text>
</comment>
<accession>A0ABN3D4H9</accession>
<evidence type="ECO:0008006" key="3">
    <source>
        <dbReference type="Google" id="ProtNLM"/>
    </source>
</evidence>
<sequence>MRLRGSGNRTSARGTCPRLPVDGDHGSWYFSVQVRGLDGQRQRVRQGGYADPEEAQEAGRALAAADRDGAGAGCTLGQWLARWLATKDALRPSTRQG</sequence>
<dbReference type="Proteomes" id="UP001499843">
    <property type="component" value="Unassembled WGS sequence"/>
</dbReference>
<reference evidence="1 2" key="1">
    <citation type="journal article" date="2019" name="Int. J. Syst. Evol. Microbiol.">
        <title>The Global Catalogue of Microorganisms (GCM) 10K type strain sequencing project: providing services to taxonomists for standard genome sequencing and annotation.</title>
        <authorList>
            <consortium name="The Broad Institute Genomics Platform"/>
            <consortium name="The Broad Institute Genome Sequencing Center for Infectious Disease"/>
            <person name="Wu L."/>
            <person name="Ma J."/>
        </authorList>
    </citation>
    <scope>NUCLEOTIDE SEQUENCE [LARGE SCALE GENOMIC DNA]</scope>
    <source>
        <strain evidence="1 2">JCM 16114</strain>
    </source>
</reference>
<keyword evidence="2" id="KW-1185">Reference proteome</keyword>